<evidence type="ECO:0008006" key="3">
    <source>
        <dbReference type="Google" id="ProtNLM"/>
    </source>
</evidence>
<dbReference type="InterPro" id="IPR021341">
    <property type="entry name" value="DUF2958"/>
</dbReference>
<dbReference type="AlphaFoldDB" id="A0A7W9L654"/>
<dbReference type="RefSeq" id="WP_409360154.1">
    <property type="nucleotide sequence ID" value="NZ_JACHLJ010000002.1"/>
</dbReference>
<comment type="caution">
    <text evidence="1">The sequence shown here is derived from an EMBL/GenBank/DDBJ whole genome shotgun (WGS) entry which is preliminary data.</text>
</comment>
<evidence type="ECO:0000313" key="2">
    <source>
        <dbReference type="Proteomes" id="UP000556201"/>
    </source>
</evidence>
<gene>
    <name evidence="1" type="ORF">HNP47_002096</name>
</gene>
<dbReference type="EMBL" id="JACHLJ010000002">
    <property type="protein sequence ID" value="MBB5772092.1"/>
    <property type="molecule type" value="Genomic_DNA"/>
</dbReference>
<reference evidence="1 2" key="1">
    <citation type="submission" date="2020-08" db="EMBL/GenBank/DDBJ databases">
        <title>Functional genomics of gut bacteria from endangered species of beetles.</title>
        <authorList>
            <person name="Carlos-Shanley C."/>
        </authorList>
    </citation>
    <scope>NUCLEOTIDE SEQUENCE [LARGE SCALE GENOMIC DNA]</scope>
    <source>
        <strain evidence="1 2">S00192</strain>
    </source>
</reference>
<name>A0A7W9L654_BREVE</name>
<dbReference type="Pfam" id="PF11171">
    <property type="entry name" value="DUF2958"/>
    <property type="match status" value="1"/>
</dbReference>
<proteinExistence type="predicted"/>
<evidence type="ECO:0000313" key="1">
    <source>
        <dbReference type="EMBL" id="MBB5772092.1"/>
    </source>
</evidence>
<dbReference type="Proteomes" id="UP000556201">
    <property type="component" value="Unassembled WGS sequence"/>
</dbReference>
<organism evidence="1 2">
    <name type="scientific">Brevundimonas vesicularis</name>
    <name type="common">Pseudomonas vesicularis</name>
    <dbReference type="NCBI Taxonomy" id="41276"/>
    <lineage>
        <taxon>Bacteria</taxon>
        <taxon>Pseudomonadati</taxon>
        <taxon>Pseudomonadota</taxon>
        <taxon>Alphaproteobacteria</taxon>
        <taxon>Caulobacterales</taxon>
        <taxon>Caulobacteraceae</taxon>
        <taxon>Brevundimonas</taxon>
    </lineage>
</organism>
<protein>
    <recommendedName>
        <fullName evidence="3">DUF2958 domain-containing protein</fullName>
    </recommendedName>
</protein>
<sequence length="118" mass="12936">MSLRFTVRQLARLHKNWAAMEAARETGGAFDPEPVVKVFTPDAGATWLIAAACPEGRLAFGVADLGQGFVEVGDVDLHELAAVRGRLGLPVEIDRWFRADRSLWTYQRQGAATGRLIT</sequence>
<accession>A0A7W9L654</accession>